<dbReference type="RefSeq" id="WP_213681936.1">
    <property type="nucleotide sequence ID" value="NZ_CP074572.1"/>
</dbReference>
<organism evidence="1 2">
    <name type="scientific">Shewanella dokdonensis</name>
    <dbReference type="NCBI Taxonomy" id="712036"/>
    <lineage>
        <taxon>Bacteria</taxon>
        <taxon>Pseudomonadati</taxon>
        <taxon>Pseudomonadota</taxon>
        <taxon>Gammaproteobacteria</taxon>
        <taxon>Alteromonadales</taxon>
        <taxon>Shewanellaceae</taxon>
        <taxon>Shewanella</taxon>
    </lineage>
</organism>
<gene>
    <name evidence="1" type="ORF">KHX94_00205</name>
</gene>
<reference evidence="1 2" key="1">
    <citation type="journal article" date="2012" name="Int. J. Syst. Evol. Microbiol.">
        <title>Shewanella dokdonensis sp. nov., isolated from seawater.</title>
        <authorList>
            <person name="Sung H.R."/>
            <person name="Yoon J.H."/>
            <person name="Ghim S.Y."/>
        </authorList>
    </citation>
    <scope>NUCLEOTIDE SEQUENCE [LARGE SCALE GENOMIC DNA]</scope>
    <source>
        <strain evidence="1 2">DSM 23626</strain>
    </source>
</reference>
<evidence type="ECO:0000313" key="2">
    <source>
        <dbReference type="Proteomes" id="UP000676428"/>
    </source>
</evidence>
<name>A0ABX8DF05_9GAMM</name>
<protein>
    <submittedName>
        <fullName evidence="1">Uncharacterized protein</fullName>
    </submittedName>
</protein>
<keyword evidence="2" id="KW-1185">Reference proteome</keyword>
<dbReference type="EMBL" id="CP074572">
    <property type="protein sequence ID" value="QVK23304.1"/>
    <property type="molecule type" value="Genomic_DNA"/>
</dbReference>
<sequence length="73" mass="8448">MAGFWKKYLLPRHFDDIVEAALTAQLAVENGALNPARRELRYMLEVAVNVAYVDEIRAKDSFDERVAFYRGKK</sequence>
<evidence type="ECO:0000313" key="1">
    <source>
        <dbReference type="EMBL" id="QVK23304.1"/>
    </source>
</evidence>
<accession>A0ABX8DF05</accession>
<dbReference type="Proteomes" id="UP000676428">
    <property type="component" value="Chromosome"/>
</dbReference>
<proteinExistence type="predicted"/>